<gene>
    <name evidence="2" type="ORF">PVK37_23035</name>
</gene>
<reference evidence="2 3" key="1">
    <citation type="submission" date="2023-02" db="EMBL/GenBank/DDBJ databases">
        <authorList>
            <person name="Mo P."/>
        </authorList>
    </citation>
    <scope>NUCLEOTIDE SEQUENCE [LARGE SCALE GENOMIC DNA]</scope>
    <source>
        <strain evidence="2 3">HUAS 3</strain>
    </source>
</reference>
<evidence type="ECO:0000313" key="3">
    <source>
        <dbReference type="Proteomes" id="UP001219605"/>
    </source>
</evidence>
<evidence type="ECO:0000313" key="2">
    <source>
        <dbReference type="EMBL" id="WDZ83317.1"/>
    </source>
</evidence>
<dbReference type="InterPro" id="IPR051783">
    <property type="entry name" value="NAD(P)-dependent_oxidoreduct"/>
</dbReference>
<sequence>MTVLVTGGTGFVGSHTVAALRRAGRPVRLLVRDPARVAPALAPLGVDPDGVEVVSGDVTDPAAVAAAVRGCAAVLHAASVYSFDPRAHARMRAVNVRGTEVVLDAARSAGVGQIGYVSTFGALLPADHDPVTPVSPVGRPRETYLATKADAERVARRHQDEGAPLVVTYPVATLGPHDPYLGDQTARLRNLLRGLMPIWPTGGFPVGDVRDLARLHAEVLRPGHGPGRFLGPGRYVSTREYVRTVRQVTGRPLPTVHLPAGAMLPVGRLADLAQRVLPVDLPAQYGAIYTCRVSRGVDTTATDRLLGAPARPFEQTVADTVRWLAGAGHLSRRRAGRAAAREA</sequence>
<organism evidence="2 3">
    <name type="scientific">Micromonospora cathayae</name>
    <dbReference type="NCBI Taxonomy" id="3028804"/>
    <lineage>
        <taxon>Bacteria</taxon>
        <taxon>Bacillati</taxon>
        <taxon>Actinomycetota</taxon>
        <taxon>Actinomycetes</taxon>
        <taxon>Micromonosporales</taxon>
        <taxon>Micromonosporaceae</taxon>
        <taxon>Micromonospora</taxon>
    </lineage>
</organism>
<dbReference type="Proteomes" id="UP001219605">
    <property type="component" value="Chromosome"/>
</dbReference>
<dbReference type="Pfam" id="PF01370">
    <property type="entry name" value="Epimerase"/>
    <property type="match status" value="1"/>
</dbReference>
<name>A0ABY7ZJZ5_9ACTN</name>
<dbReference type="Gene3D" id="3.40.50.720">
    <property type="entry name" value="NAD(P)-binding Rossmann-like Domain"/>
    <property type="match status" value="1"/>
</dbReference>
<feature type="domain" description="NAD-dependent epimerase/dehydratase" evidence="1">
    <location>
        <begin position="3"/>
        <end position="221"/>
    </location>
</feature>
<dbReference type="PANTHER" id="PTHR48079">
    <property type="entry name" value="PROTEIN YEEZ"/>
    <property type="match status" value="1"/>
</dbReference>
<dbReference type="RefSeq" id="WP_275029780.1">
    <property type="nucleotide sequence ID" value="NZ_CP118615.1"/>
</dbReference>
<dbReference type="InterPro" id="IPR001509">
    <property type="entry name" value="Epimerase_deHydtase"/>
</dbReference>
<keyword evidence="3" id="KW-1185">Reference proteome</keyword>
<dbReference type="SUPFAM" id="SSF51735">
    <property type="entry name" value="NAD(P)-binding Rossmann-fold domains"/>
    <property type="match status" value="1"/>
</dbReference>
<dbReference type="EMBL" id="CP118615">
    <property type="protein sequence ID" value="WDZ83317.1"/>
    <property type="molecule type" value="Genomic_DNA"/>
</dbReference>
<dbReference type="PANTHER" id="PTHR48079:SF6">
    <property type="entry name" value="NAD(P)-BINDING DOMAIN-CONTAINING PROTEIN-RELATED"/>
    <property type="match status" value="1"/>
</dbReference>
<evidence type="ECO:0000259" key="1">
    <source>
        <dbReference type="Pfam" id="PF01370"/>
    </source>
</evidence>
<proteinExistence type="predicted"/>
<dbReference type="InterPro" id="IPR036291">
    <property type="entry name" value="NAD(P)-bd_dom_sf"/>
</dbReference>
<accession>A0ABY7ZJZ5</accession>
<protein>
    <submittedName>
        <fullName evidence="2">NAD-dependent epimerase/dehydratase family protein</fullName>
    </submittedName>
</protein>